<dbReference type="EMBL" id="FNQC01000004">
    <property type="protein sequence ID" value="SDY97523.1"/>
    <property type="molecule type" value="Genomic_DNA"/>
</dbReference>
<evidence type="ECO:0000256" key="1">
    <source>
        <dbReference type="ARBA" id="ARBA00004496"/>
    </source>
</evidence>
<accession>A0A1H3P9A9</accession>
<dbReference type="InterPro" id="IPR019903">
    <property type="entry name" value="RIC_family"/>
</dbReference>
<reference evidence="2 3" key="1">
    <citation type="submission" date="2016-10" db="EMBL/GenBank/DDBJ databases">
        <authorList>
            <person name="Varghese N."/>
            <person name="Submissions S."/>
        </authorList>
    </citation>
    <scope>NUCLEOTIDE SEQUENCE [LARGE SCALE GENOMIC DNA]</scope>
    <source>
        <strain evidence="2 3">DSM 17997</strain>
    </source>
</reference>
<dbReference type="Gene3D" id="1.20.120.520">
    <property type="entry name" value="nmb1532 protein domain like"/>
    <property type="match status" value="1"/>
</dbReference>
<evidence type="ECO:0000313" key="3">
    <source>
        <dbReference type="Proteomes" id="UP000199663"/>
    </source>
</evidence>
<gene>
    <name evidence="2" type="ORF">SAMN05444412_104127</name>
</gene>
<dbReference type="PANTHER" id="PTHR36438:SF1">
    <property type="entry name" value="IRON-SULFUR CLUSTER REPAIR PROTEIN YTFE"/>
    <property type="match status" value="1"/>
</dbReference>
<dbReference type="PANTHER" id="PTHR36438">
    <property type="entry name" value="IRON-SULFUR CLUSTER REPAIR PROTEIN YTFE"/>
    <property type="match status" value="1"/>
</dbReference>
<organism evidence="2 3">
    <name type="scientific">Rhodonellum ikkaensis</name>
    <dbReference type="NCBI Taxonomy" id="336829"/>
    <lineage>
        <taxon>Bacteria</taxon>
        <taxon>Pseudomonadati</taxon>
        <taxon>Bacteroidota</taxon>
        <taxon>Cytophagia</taxon>
        <taxon>Cytophagales</taxon>
        <taxon>Cytophagaceae</taxon>
        <taxon>Rhodonellum</taxon>
    </lineage>
</organism>
<protein>
    <submittedName>
        <fullName evidence="2">Regulator of cell morphogenesis and NO signaling</fullName>
    </submittedName>
</protein>
<comment type="caution">
    <text evidence="2">The sequence shown here is derived from an EMBL/GenBank/DDBJ whole genome shotgun (WGS) entry which is preliminary data.</text>
</comment>
<dbReference type="Proteomes" id="UP000199663">
    <property type="component" value="Unassembled WGS sequence"/>
</dbReference>
<comment type="subcellular location">
    <subcellularLocation>
        <location evidence="1">Cytoplasm</location>
    </subcellularLocation>
</comment>
<evidence type="ECO:0000313" key="2">
    <source>
        <dbReference type="EMBL" id="SDY97523.1"/>
    </source>
</evidence>
<name>A0A1H3P9A9_9BACT</name>
<proteinExistence type="predicted"/>
<keyword evidence="3" id="KW-1185">Reference proteome</keyword>
<sequence>MNFAQISPKNFTFVFMMDSKDIHKSPIKDLISENYVFASVLHYFGISFFLYEENSLQEVCQKFKVNANQLVSELESIANRKEPTSEELYLHPIEVLVAYLKKKHYYFLRQELPFLSSMVSGIKQENEFEAILADLRMMFPLFVEDFIHHVHEEENRLFKRIQLLHEIERDEYRLTDAIMILEGSPTARLAEAHEAHDDEMEGIRKLTKDYFLPLDAPISMKVLYHELQNFERELIIHAQIEDQLLFPKAVELEREVLRKIKKKINSN</sequence>